<accession>A0A381YCG8</accession>
<sequence length="78" mass="8861">VFQVAATDTHWIAMGFDEDLTVATRLTINQTIAFLAERFGFPQGEAYRLISLEIDLRITHRVDQKVDVCAMISVESFK</sequence>
<dbReference type="AlphaFoldDB" id="A0A381YCG8"/>
<name>A0A381YCG8_9ZZZZ</name>
<dbReference type="EMBL" id="UINC01017816">
    <property type="protein sequence ID" value="SVA74282.1"/>
    <property type="molecule type" value="Genomic_DNA"/>
</dbReference>
<organism evidence="1">
    <name type="scientific">marine metagenome</name>
    <dbReference type="NCBI Taxonomy" id="408172"/>
    <lineage>
        <taxon>unclassified sequences</taxon>
        <taxon>metagenomes</taxon>
        <taxon>ecological metagenomes</taxon>
    </lineage>
</organism>
<dbReference type="SUPFAM" id="SSF141130">
    <property type="entry name" value="Acetamidase/Formamidase-like"/>
    <property type="match status" value="1"/>
</dbReference>
<gene>
    <name evidence="1" type="ORF">METZ01_LOCUS127136</name>
</gene>
<proteinExistence type="predicted"/>
<dbReference type="Gene3D" id="3.10.28.20">
    <property type="entry name" value="Acetamidase/Formamidase-like domains"/>
    <property type="match status" value="1"/>
</dbReference>
<protein>
    <submittedName>
        <fullName evidence="1">Uncharacterized protein</fullName>
    </submittedName>
</protein>
<feature type="non-terminal residue" evidence="1">
    <location>
        <position position="1"/>
    </location>
</feature>
<reference evidence="1" key="1">
    <citation type="submission" date="2018-05" db="EMBL/GenBank/DDBJ databases">
        <authorList>
            <person name="Lanie J.A."/>
            <person name="Ng W.-L."/>
            <person name="Kazmierczak K.M."/>
            <person name="Andrzejewski T.M."/>
            <person name="Davidsen T.M."/>
            <person name="Wayne K.J."/>
            <person name="Tettelin H."/>
            <person name="Glass J.I."/>
            <person name="Rusch D."/>
            <person name="Podicherti R."/>
            <person name="Tsui H.-C.T."/>
            <person name="Winkler M.E."/>
        </authorList>
    </citation>
    <scope>NUCLEOTIDE SEQUENCE</scope>
</reference>
<evidence type="ECO:0000313" key="1">
    <source>
        <dbReference type="EMBL" id="SVA74282.1"/>
    </source>
</evidence>